<evidence type="ECO:0000256" key="2">
    <source>
        <dbReference type="SAM" id="SignalP"/>
    </source>
</evidence>
<dbReference type="InterPro" id="IPR027275">
    <property type="entry name" value="PRC-brl_dom"/>
</dbReference>
<feature type="signal peptide" evidence="2">
    <location>
        <begin position="1"/>
        <end position="21"/>
    </location>
</feature>
<dbReference type="AlphaFoldDB" id="A0A7W8X6T0"/>
<evidence type="ECO:0000256" key="1">
    <source>
        <dbReference type="SAM" id="MobiDB-lite"/>
    </source>
</evidence>
<protein>
    <submittedName>
        <fullName evidence="4">Sporulation protein YlmC with PRC-barrel domain</fullName>
    </submittedName>
</protein>
<dbReference type="SUPFAM" id="SSF50346">
    <property type="entry name" value="PRC-barrel domain"/>
    <property type="match status" value="2"/>
</dbReference>
<evidence type="ECO:0000313" key="4">
    <source>
        <dbReference type="EMBL" id="MBB5533961.1"/>
    </source>
</evidence>
<dbReference type="PANTHER" id="PTHR36505">
    <property type="entry name" value="BLR1072 PROTEIN"/>
    <property type="match status" value="1"/>
</dbReference>
<evidence type="ECO:0000313" key="5">
    <source>
        <dbReference type="Proteomes" id="UP000585507"/>
    </source>
</evidence>
<accession>A0A7W8X6T0</accession>
<comment type="caution">
    <text evidence="4">The sequence shown here is derived from an EMBL/GenBank/DDBJ whole genome shotgun (WGS) entry which is preliminary data.</text>
</comment>
<feature type="compositionally biased region" description="Polar residues" evidence="1">
    <location>
        <begin position="156"/>
        <end position="197"/>
    </location>
</feature>
<gene>
    <name evidence="4" type="ORF">GGD55_000622</name>
</gene>
<dbReference type="EMBL" id="JACHBK010000001">
    <property type="protein sequence ID" value="MBB5533961.1"/>
    <property type="molecule type" value="Genomic_DNA"/>
</dbReference>
<organism evidence="4 5">
    <name type="scientific">Rhizobium giardinii</name>
    <dbReference type="NCBI Taxonomy" id="56731"/>
    <lineage>
        <taxon>Bacteria</taxon>
        <taxon>Pseudomonadati</taxon>
        <taxon>Pseudomonadota</taxon>
        <taxon>Alphaproteobacteria</taxon>
        <taxon>Hyphomicrobiales</taxon>
        <taxon>Rhizobiaceae</taxon>
        <taxon>Rhizobium/Agrobacterium group</taxon>
        <taxon>Rhizobium</taxon>
    </lineage>
</organism>
<dbReference type="Proteomes" id="UP000585507">
    <property type="component" value="Unassembled WGS sequence"/>
</dbReference>
<sequence length="313" mass="32061">MIRTLLATTAVAAFLSSGTFAQDAATNADPAKTVRQGAPGYFSAAPEQVLASSVLGKTVYTGADEQGEAIGDVNDVVINADGGAEALVIGVGGFLGIGEKDVAVNFDRVSWSDRDGQRIIVVSVTKEELQAAPQFDRTAIMDGVVAAAPENKDTKTSSAPPMTGNETAQSTQPATGTTPQMTDPDNPQIDPGTTASNPAPELKLVDPALISADKLIGTDVKVADDTTVGEIGDVILGQDGKVEAYVIDVGGFLGIGEKPVAMSAASVQVMADANGAMTIYSPFTKAQLENQVAYDEAAYKANPQGVVLSTPAN</sequence>
<feature type="domain" description="PRC-barrel" evidence="3">
    <location>
        <begin position="210"/>
        <end position="265"/>
    </location>
</feature>
<name>A0A7W8X6T0_9HYPH</name>
<dbReference type="PANTHER" id="PTHR36505:SF1">
    <property type="entry name" value="BLR1072 PROTEIN"/>
    <property type="match status" value="1"/>
</dbReference>
<feature type="chain" id="PRO_5031127664" evidence="2">
    <location>
        <begin position="22"/>
        <end position="313"/>
    </location>
</feature>
<keyword evidence="5" id="KW-1185">Reference proteome</keyword>
<reference evidence="4 5" key="1">
    <citation type="submission" date="2020-08" db="EMBL/GenBank/DDBJ databases">
        <title>Genomic Encyclopedia of Type Strains, Phase IV (KMG-V): Genome sequencing to study the core and pangenomes of soil and plant-associated prokaryotes.</title>
        <authorList>
            <person name="Whitman W."/>
        </authorList>
    </citation>
    <scope>NUCLEOTIDE SEQUENCE [LARGE SCALE GENOMIC DNA]</scope>
    <source>
        <strain evidence="4 5">SEMIA 4084</strain>
    </source>
</reference>
<keyword evidence="2" id="KW-0732">Signal</keyword>
<proteinExistence type="predicted"/>
<dbReference type="InterPro" id="IPR011033">
    <property type="entry name" value="PRC_barrel-like_sf"/>
</dbReference>
<feature type="domain" description="PRC-barrel" evidence="3">
    <location>
        <begin position="47"/>
        <end position="124"/>
    </location>
</feature>
<dbReference type="Pfam" id="PF05239">
    <property type="entry name" value="PRC"/>
    <property type="match status" value="2"/>
</dbReference>
<dbReference type="Gene3D" id="2.30.30.240">
    <property type="entry name" value="PRC-barrel domain"/>
    <property type="match status" value="2"/>
</dbReference>
<feature type="region of interest" description="Disordered" evidence="1">
    <location>
        <begin position="149"/>
        <end position="200"/>
    </location>
</feature>
<evidence type="ECO:0000259" key="3">
    <source>
        <dbReference type="Pfam" id="PF05239"/>
    </source>
</evidence>
<dbReference type="RefSeq" id="WP_018324265.1">
    <property type="nucleotide sequence ID" value="NZ_JACHBK010000001.1"/>
</dbReference>